<comment type="caution">
    <text evidence="9">Lacks conserved residue(s) required for the propagation of feature annotation.</text>
</comment>
<evidence type="ECO:0000256" key="6">
    <source>
        <dbReference type="ARBA" id="ARBA00022801"/>
    </source>
</evidence>
<dbReference type="InterPro" id="IPR001872">
    <property type="entry name" value="Peptidase_A8"/>
</dbReference>
<reference evidence="11 12" key="1">
    <citation type="submission" date="2023-10" db="EMBL/GenBank/DDBJ databases">
        <title>Veillonella sp. nov., isolated from a pig farm feces dump.</title>
        <authorList>
            <person name="Chang Y.-H."/>
        </authorList>
    </citation>
    <scope>NUCLEOTIDE SEQUENCE [LARGE SCALE GENOMIC DNA]</scope>
    <source>
        <strain evidence="11 12">YH-vei2233</strain>
    </source>
</reference>
<proteinExistence type="inferred from homology"/>
<keyword evidence="8 9" id="KW-0472">Membrane</keyword>
<comment type="caution">
    <text evidence="11">The sequence shown here is derived from an EMBL/GenBank/DDBJ whole genome shotgun (WGS) entry which is preliminary data.</text>
</comment>
<dbReference type="PRINTS" id="PR00781">
    <property type="entry name" value="LIPOSIGPTASE"/>
</dbReference>
<gene>
    <name evidence="9 11" type="primary">lspA</name>
    <name evidence="11" type="ORF">RVY80_06935</name>
</gene>
<evidence type="ECO:0000256" key="3">
    <source>
        <dbReference type="ARBA" id="ARBA00022670"/>
    </source>
</evidence>
<keyword evidence="5 9" id="KW-0064">Aspartyl protease</keyword>
<comment type="subcellular location">
    <subcellularLocation>
        <location evidence="9">Cell membrane</location>
        <topology evidence="9">Multi-pass membrane protein</topology>
    </subcellularLocation>
</comment>
<comment type="catalytic activity">
    <reaction evidence="9">
        <text>Release of signal peptides from bacterial membrane prolipoproteins. Hydrolyzes -Xaa-Yaa-Zaa-|-(S,diacylglyceryl)Cys-, in which Xaa is hydrophobic (preferably Leu), and Yaa (Ala or Ser) and Zaa (Gly or Ala) have small, neutral side chains.</text>
        <dbReference type="EC" id="3.4.23.36"/>
    </reaction>
</comment>
<keyword evidence="12" id="KW-1185">Reference proteome</keyword>
<feature type="active site" evidence="9">
    <location>
        <position position="110"/>
    </location>
</feature>
<dbReference type="GO" id="GO:0004190">
    <property type="term" value="F:aspartic-type endopeptidase activity"/>
    <property type="evidence" value="ECO:0007669"/>
    <property type="project" value="UniProtKB-EC"/>
</dbReference>
<feature type="transmembrane region" description="Helical" evidence="9">
    <location>
        <begin position="120"/>
        <end position="139"/>
    </location>
</feature>
<evidence type="ECO:0000256" key="4">
    <source>
        <dbReference type="ARBA" id="ARBA00022692"/>
    </source>
</evidence>
<protein>
    <recommendedName>
        <fullName evidence="9">Lipoprotein signal peptidase</fullName>
        <ecNumber evidence="9">3.4.23.36</ecNumber>
    </recommendedName>
    <alternativeName>
        <fullName evidence="9">Prolipoprotein signal peptidase</fullName>
    </alternativeName>
    <alternativeName>
        <fullName evidence="9">Signal peptidase II</fullName>
        <shortName evidence="9">SPase II</shortName>
    </alternativeName>
</protein>
<feature type="transmembrane region" description="Helical" evidence="9">
    <location>
        <begin position="57"/>
        <end position="73"/>
    </location>
</feature>
<organism evidence="11 12">
    <name type="scientific">Veillonella absiana</name>
    <dbReference type="NCBI Taxonomy" id="3079305"/>
    <lineage>
        <taxon>Bacteria</taxon>
        <taxon>Bacillati</taxon>
        <taxon>Bacillota</taxon>
        <taxon>Negativicutes</taxon>
        <taxon>Veillonellales</taxon>
        <taxon>Veillonellaceae</taxon>
        <taxon>Veillonella</taxon>
    </lineage>
</organism>
<evidence type="ECO:0000256" key="2">
    <source>
        <dbReference type="ARBA" id="ARBA00022475"/>
    </source>
</evidence>
<keyword evidence="7 9" id="KW-1133">Transmembrane helix</keyword>
<evidence type="ECO:0000256" key="9">
    <source>
        <dbReference type="HAMAP-Rule" id="MF_00161"/>
    </source>
</evidence>
<evidence type="ECO:0000256" key="10">
    <source>
        <dbReference type="RuleBase" id="RU004181"/>
    </source>
</evidence>
<evidence type="ECO:0000256" key="5">
    <source>
        <dbReference type="ARBA" id="ARBA00022750"/>
    </source>
</evidence>
<accession>A0ABU3Z9I3</accession>
<feature type="active site" evidence="9">
    <location>
        <position position="124"/>
    </location>
</feature>
<dbReference type="RefSeq" id="WP_295192527.1">
    <property type="nucleotide sequence ID" value="NZ_JAWJZA010000006.1"/>
</dbReference>
<evidence type="ECO:0000313" key="11">
    <source>
        <dbReference type="EMBL" id="MDV5088574.1"/>
    </source>
</evidence>
<comment type="similarity">
    <text evidence="1 9 10">Belongs to the peptidase A8 family.</text>
</comment>
<dbReference type="EC" id="3.4.23.36" evidence="9"/>
<comment type="pathway">
    <text evidence="9">Protein modification; lipoprotein biosynthesis (signal peptide cleavage).</text>
</comment>
<dbReference type="Pfam" id="PF01252">
    <property type="entry name" value="Peptidase_A8"/>
    <property type="match status" value="1"/>
</dbReference>
<evidence type="ECO:0000256" key="8">
    <source>
        <dbReference type="ARBA" id="ARBA00023136"/>
    </source>
</evidence>
<dbReference type="EMBL" id="JAWJZB010000007">
    <property type="protein sequence ID" value="MDV5088574.1"/>
    <property type="molecule type" value="Genomic_DNA"/>
</dbReference>
<dbReference type="NCBIfam" id="TIGR00077">
    <property type="entry name" value="lspA"/>
    <property type="match status" value="1"/>
</dbReference>
<evidence type="ECO:0000313" key="12">
    <source>
        <dbReference type="Proteomes" id="UP001272515"/>
    </source>
</evidence>
<dbReference type="PANTHER" id="PTHR33695">
    <property type="entry name" value="LIPOPROTEIN SIGNAL PEPTIDASE"/>
    <property type="match status" value="1"/>
</dbReference>
<comment type="function">
    <text evidence="9">This protein specifically catalyzes the removal of signal peptides from prolipoproteins.</text>
</comment>
<dbReference type="HAMAP" id="MF_00161">
    <property type="entry name" value="LspA"/>
    <property type="match status" value="1"/>
</dbReference>
<name>A0ABU3Z9I3_9FIRM</name>
<dbReference type="Proteomes" id="UP001272515">
    <property type="component" value="Unassembled WGS sequence"/>
</dbReference>
<sequence length="144" mass="16813">MFYLIIICNFIIDQWTKSWVMQHFYLGESMPIVQNIFHMTYIINRGAAFGMLEDQRIFFLVVVAVLLAVYWYFHKHIQEGPNYLKLGASLLISGALGNAYDRYTMHGVVDFFDFRIWPIFNVADIGICVGVVLVSYYVFTKTEE</sequence>
<keyword evidence="4 9" id="KW-0812">Transmembrane</keyword>
<evidence type="ECO:0000256" key="1">
    <source>
        <dbReference type="ARBA" id="ARBA00006139"/>
    </source>
</evidence>
<keyword evidence="3 9" id="KW-0645">Protease</keyword>
<keyword evidence="6 9" id="KW-0378">Hydrolase</keyword>
<keyword evidence="2 9" id="KW-1003">Cell membrane</keyword>
<evidence type="ECO:0000256" key="7">
    <source>
        <dbReference type="ARBA" id="ARBA00022989"/>
    </source>
</evidence>
<dbReference type="PANTHER" id="PTHR33695:SF1">
    <property type="entry name" value="LIPOPROTEIN SIGNAL PEPTIDASE"/>
    <property type="match status" value="1"/>
</dbReference>